<keyword evidence="3" id="KW-1185">Reference proteome</keyword>
<dbReference type="Proteomes" id="UP000448908">
    <property type="component" value="Unassembled WGS sequence"/>
</dbReference>
<sequence>MTMEKEIKEISDYLNTTCSNNPAEIQERISVIMVYMMRTGEMLAEAKKILRKKKSDEIQNMIIRIAKENCLSAKVQNALLDSIAEDECYLVDRLDRLNASCTHQLDSLRSLLSYEKESLRLNKTGY</sequence>
<dbReference type="Proteomes" id="UP000434916">
    <property type="component" value="Unassembled WGS sequence"/>
</dbReference>
<evidence type="ECO:0000313" key="1">
    <source>
        <dbReference type="EMBL" id="MTU39996.1"/>
    </source>
</evidence>
<dbReference type="EMBL" id="WNDA01000009">
    <property type="protein sequence ID" value="MTU68867.1"/>
    <property type="molecule type" value="Genomic_DNA"/>
</dbReference>
<evidence type="ECO:0000313" key="3">
    <source>
        <dbReference type="Proteomes" id="UP000434916"/>
    </source>
</evidence>
<evidence type="ECO:0000313" key="4">
    <source>
        <dbReference type="Proteomes" id="UP000448908"/>
    </source>
</evidence>
<proteinExistence type="predicted"/>
<comment type="caution">
    <text evidence="2">The sequence shown here is derived from an EMBL/GenBank/DDBJ whole genome shotgun (WGS) entry which is preliminary data.</text>
</comment>
<gene>
    <name evidence="1" type="ORF">GMD82_11030</name>
    <name evidence="2" type="ORF">GMD92_07195</name>
</gene>
<accession>A0AA43W2P7</accession>
<reference evidence="3 4" key="1">
    <citation type="journal article" date="2019" name="Nat. Med.">
        <title>A library of human gut bacterial isolates paired with longitudinal multiomics data enables mechanistic microbiome research.</title>
        <authorList>
            <person name="Poyet M."/>
            <person name="Groussin M."/>
            <person name="Gibbons S.M."/>
            <person name="Avila-Pacheco J."/>
            <person name="Jiang X."/>
            <person name="Kearney S.M."/>
            <person name="Perrotta A.R."/>
            <person name="Berdy B."/>
            <person name="Zhao S."/>
            <person name="Lieberman T.D."/>
            <person name="Swanson P.K."/>
            <person name="Smith M."/>
            <person name="Roesemann S."/>
            <person name="Alexander J.E."/>
            <person name="Rich S.A."/>
            <person name="Livny J."/>
            <person name="Vlamakis H."/>
            <person name="Clish C."/>
            <person name="Bullock K."/>
            <person name="Deik A."/>
            <person name="Scott J."/>
            <person name="Pierce K.A."/>
            <person name="Xavier R.J."/>
            <person name="Alm E.J."/>
        </authorList>
    </citation>
    <scope>NUCLEOTIDE SEQUENCE [LARGE SCALE GENOMIC DNA]</scope>
    <source>
        <strain evidence="2 4">BIOML-A16</strain>
        <strain evidence="1 3">BIOML-A29</strain>
    </source>
</reference>
<dbReference type="AlphaFoldDB" id="A0AA43W2P7"/>
<organism evidence="2 4">
    <name type="scientific">Parabacteroides merdae</name>
    <dbReference type="NCBI Taxonomy" id="46503"/>
    <lineage>
        <taxon>Bacteria</taxon>
        <taxon>Pseudomonadati</taxon>
        <taxon>Bacteroidota</taxon>
        <taxon>Bacteroidia</taxon>
        <taxon>Bacteroidales</taxon>
        <taxon>Tannerellaceae</taxon>
        <taxon>Parabacteroides</taxon>
    </lineage>
</organism>
<evidence type="ECO:0000313" key="2">
    <source>
        <dbReference type="EMBL" id="MTU68867.1"/>
    </source>
</evidence>
<name>A0AA43W2P7_9BACT</name>
<protein>
    <submittedName>
        <fullName evidence="2">Uncharacterized protein</fullName>
    </submittedName>
</protein>
<dbReference type="EMBL" id="WNCN01000012">
    <property type="protein sequence ID" value="MTU39996.1"/>
    <property type="molecule type" value="Genomic_DNA"/>
</dbReference>